<organism evidence="2 3">
    <name type="scientific">Endozoicomonas gorgoniicola</name>
    <dbReference type="NCBI Taxonomy" id="1234144"/>
    <lineage>
        <taxon>Bacteria</taxon>
        <taxon>Pseudomonadati</taxon>
        <taxon>Pseudomonadota</taxon>
        <taxon>Gammaproteobacteria</taxon>
        <taxon>Oceanospirillales</taxon>
        <taxon>Endozoicomonadaceae</taxon>
        <taxon>Endozoicomonas</taxon>
    </lineage>
</organism>
<name>A0ABT3MPP4_9GAMM</name>
<reference evidence="2 3" key="1">
    <citation type="submission" date="2022-10" db="EMBL/GenBank/DDBJ databases">
        <title>High-quality genome sequences of two octocoral-associated bacteria, Endozoicomonas euniceicola EF212 and Endozoicomonas gorgoniicola PS125.</title>
        <authorList>
            <person name="Chiou Y.-J."/>
            <person name="Chen Y.-H."/>
        </authorList>
    </citation>
    <scope>NUCLEOTIDE SEQUENCE [LARGE SCALE GENOMIC DNA]</scope>
    <source>
        <strain evidence="2 3">PS125</strain>
    </source>
</reference>
<proteinExistence type="predicted"/>
<comment type="caution">
    <text evidence="2">The sequence shown here is derived from an EMBL/GenBank/DDBJ whole genome shotgun (WGS) entry which is preliminary data.</text>
</comment>
<dbReference type="RefSeq" id="WP_262566393.1">
    <property type="nucleotide sequence ID" value="NZ_JAPFCC010000001.1"/>
</dbReference>
<dbReference type="Proteomes" id="UP001209854">
    <property type="component" value="Unassembled WGS sequence"/>
</dbReference>
<feature type="region of interest" description="Disordered" evidence="1">
    <location>
        <begin position="93"/>
        <end position="114"/>
    </location>
</feature>
<feature type="compositionally biased region" description="Basic and acidic residues" evidence="1">
    <location>
        <begin position="100"/>
        <end position="114"/>
    </location>
</feature>
<evidence type="ECO:0000313" key="3">
    <source>
        <dbReference type="Proteomes" id="UP001209854"/>
    </source>
</evidence>
<protein>
    <submittedName>
        <fullName evidence="2">Uncharacterized protein</fullName>
    </submittedName>
</protein>
<evidence type="ECO:0000256" key="1">
    <source>
        <dbReference type="SAM" id="MobiDB-lite"/>
    </source>
</evidence>
<keyword evidence="3" id="KW-1185">Reference proteome</keyword>
<sequence length="114" mass="13028">MEEHYGSTAPVSSVRAITLSHVRCMNEQSTASLQNRQECVGEGRQLIGEMDSSMIPVVLFDEETEGDKRKTRKVDWQETKLCLTYEQGSRDKRHRVVMGKSEEKLPDSIPSEHF</sequence>
<gene>
    <name evidence="2" type="ORF">NX722_01480</name>
</gene>
<evidence type="ECO:0000313" key="2">
    <source>
        <dbReference type="EMBL" id="MCW7551332.1"/>
    </source>
</evidence>
<accession>A0ABT3MPP4</accession>
<dbReference type="EMBL" id="JAPFCC010000001">
    <property type="protein sequence ID" value="MCW7551332.1"/>
    <property type="molecule type" value="Genomic_DNA"/>
</dbReference>